<keyword evidence="1 6" id="KW-0479">Metal-binding</keyword>
<evidence type="ECO:0000256" key="2">
    <source>
        <dbReference type="ARBA" id="ARBA00022741"/>
    </source>
</evidence>
<gene>
    <name evidence="8" type="ORF">BD410DRAFT_315374</name>
</gene>
<dbReference type="GO" id="GO:0007188">
    <property type="term" value="P:adenylate cyclase-modulating G protein-coupled receptor signaling pathway"/>
    <property type="evidence" value="ECO:0007669"/>
    <property type="project" value="TreeGrafter"/>
</dbReference>
<name>A0A4Y7Q2K3_9AGAM</name>
<dbReference type="SUPFAM" id="SSF47895">
    <property type="entry name" value="Transducin (alpha subunit), insertion domain"/>
    <property type="match status" value="1"/>
</dbReference>
<dbReference type="SUPFAM" id="SSF52540">
    <property type="entry name" value="P-loop containing nucleoside triphosphate hydrolases"/>
    <property type="match status" value="1"/>
</dbReference>
<dbReference type="AlphaFoldDB" id="A0A4Y7Q2K3"/>
<dbReference type="OrthoDB" id="5817230at2759"/>
<dbReference type="PROSITE" id="PS51882">
    <property type="entry name" value="G_ALPHA"/>
    <property type="match status" value="1"/>
</dbReference>
<dbReference type="InterPro" id="IPR011025">
    <property type="entry name" value="GproteinA_insert"/>
</dbReference>
<accession>A0A4Y7Q2K3</accession>
<feature type="binding site" evidence="5">
    <location>
        <begin position="342"/>
        <end position="348"/>
    </location>
    <ligand>
        <name>GTP</name>
        <dbReference type="ChEBI" id="CHEBI:37565"/>
    </ligand>
</feature>
<dbReference type="Gene3D" id="3.40.50.300">
    <property type="entry name" value="P-loop containing nucleotide triphosphate hydrolases"/>
    <property type="match status" value="2"/>
</dbReference>
<dbReference type="GO" id="GO:0003924">
    <property type="term" value="F:GTPase activity"/>
    <property type="evidence" value="ECO:0007669"/>
    <property type="project" value="InterPro"/>
</dbReference>
<keyword evidence="4" id="KW-0807">Transducer</keyword>
<dbReference type="CDD" id="cd00066">
    <property type="entry name" value="G-alpha"/>
    <property type="match status" value="1"/>
</dbReference>
<keyword evidence="2 5" id="KW-0547">Nucleotide-binding</keyword>
<feature type="binding site" evidence="6">
    <location>
        <position position="348"/>
    </location>
    <ligand>
        <name>Mg(2+)</name>
        <dbReference type="ChEBI" id="CHEBI:18420"/>
    </ligand>
</feature>
<feature type="region of interest" description="Disordered" evidence="7">
    <location>
        <begin position="1"/>
        <end position="35"/>
    </location>
</feature>
<dbReference type="GO" id="GO:0001664">
    <property type="term" value="F:G protein-coupled receptor binding"/>
    <property type="evidence" value="ECO:0007669"/>
    <property type="project" value="TreeGrafter"/>
</dbReference>
<evidence type="ECO:0000313" key="8">
    <source>
        <dbReference type="EMBL" id="TDL21099.1"/>
    </source>
</evidence>
<evidence type="ECO:0000313" key="9">
    <source>
        <dbReference type="Proteomes" id="UP000294933"/>
    </source>
</evidence>
<feature type="region of interest" description="Disordered" evidence="7">
    <location>
        <begin position="123"/>
        <end position="153"/>
    </location>
</feature>
<dbReference type="STRING" id="50990.A0A4Y7Q2K3"/>
<dbReference type="PRINTS" id="PR00318">
    <property type="entry name" value="GPROTEINA"/>
</dbReference>
<evidence type="ECO:0000256" key="4">
    <source>
        <dbReference type="ARBA" id="ARBA00023224"/>
    </source>
</evidence>
<evidence type="ECO:0000256" key="5">
    <source>
        <dbReference type="PIRSR" id="PIRSR601019-1"/>
    </source>
</evidence>
<organism evidence="8 9">
    <name type="scientific">Rickenella mellea</name>
    <dbReference type="NCBI Taxonomy" id="50990"/>
    <lineage>
        <taxon>Eukaryota</taxon>
        <taxon>Fungi</taxon>
        <taxon>Dikarya</taxon>
        <taxon>Basidiomycota</taxon>
        <taxon>Agaricomycotina</taxon>
        <taxon>Agaricomycetes</taxon>
        <taxon>Hymenochaetales</taxon>
        <taxon>Rickenellaceae</taxon>
        <taxon>Rickenella</taxon>
    </lineage>
</organism>
<evidence type="ECO:0000256" key="3">
    <source>
        <dbReference type="ARBA" id="ARBA00023134"/>
    </source>
</evidence>
<dbReference type="GO" id="GO:0031683">
    <property type="term" value="F:G-protein beta/gamma-subunit complex binding"/>
    <property type="evidence" value="ECO:0007669"/>
    <property type="project" value="InterPro"/>
</dbReference>
<evidence type="ECO:0000256" key="7">
    <source>
        <dbReference type="SAM" id="MobiDB-lite"/>
    </source>
</evidence>
<reference evidence="8 9" key="1">
    <citation type="submission" date="2018-06" db="EMBL/GenBank/DDBJ databases">
        <title>A transcriptomic atlas of mushroom development highlights an independent origin of complex multicellularity.</title>
        <authorList>
            <consortium name="DOE Joint Genome Institute"/>
            <person name="Krizsan K."/>
            <person name="Almasi E."/>
            <person name="Merenyi Z."/>
            <person name="Sahu N."/>
            <person name="Viragh M."/>
            <person name="Koszo T."/>
            <person name="Mondo S."/>
            <person name="Kiss B."/>
            <person name="Balint B."/>
            <person name="Kues U."/>
            <person name="Barry K."/>
            <person name="Hegedus J.C."/>
            <person name="Henrissat B."/>
            <person name="Johnson J."/>
            <person name="Lipzen A."/>
            <person name="Ohm R."/>
            <person name="Nagy I."/>
            <person name="Pangilinan J."/>
            <person name="Yan J."/>
            <person name="Xiong Y."/>
            <person name="Grigoriev I.V."/>
            <person name="Hibbett D.S."/>
            <person name="Nagy L.G."/>
        </authorList>
    </citation>
    <scope>NUCLEOTIDE SEQUENCE [LARGE SCALE GENOMIC DNA]</scope>
    <source>
        <strain evidence="8 9">SZMC22713</strain>
    </source>
</reference>
<proteinExistence type="predicted"/>
<dbReference type="Pfam" id="PF00503">
    <property type="entry name" value="G-alpha"/>
    <property type="match status" value="1"/>
</dbReference>
<evidence type="ECO:0000256" key="6">
    <source>
        <dbReference type="PIRSR" id="PIRSR601019-2"/>
    </source>
</evidence>
<dbReference type="EMBL" id="ML170183">
    <property type="protein sequence ID" value="TDL21099.1"/>
    <property type="molecule type" value="Genomic_DNA"/>
</dbReference>
<dbReference type="VEuPathDB" id="FungiDB:BD410DRAFT_315374"/>
<dbReference type="FunFam" id="3.40.50.300:FF:000692">
    <property type="entry name" value="Guanine nucleotide-binding protein subunit alpha"/>
    <property type="match status" value="1"/>
</dbReference>
<dbReference type="GO" id="GO:0005834">
    <property type="term" value="C:heterotrimeric G-protein complex"/>
    <property type="evidence" value="ECO:0007669"/>
    <property type="project" value="TreeGrafter"/>
</dbReference>
<dbReference type="Proteomes" id="UP000294933">
    <property type="component" value="Unassembled WGS sequence"/>
</dbReference>
<evidence type="ECO:0000256" key="1">
    <source>
        <dbReference type="ARBA" id="ARBA00022723"/>
    </source>
</evidence>
<feature type="region of interest" description="Disordered" evidence="7">
    <location>
        <begin position="207"/>
        <end position="240"/>
    </location>
</feature>
<keyword evidence="9" id="KW-1185">Reference proteome</keyword>
<dbReference type="SMART" id="SM00275">
    <property type="entry name" value="G_alpha"/>
    <property type="match status" value="1"/>
</dbReference>
<dbReference type="GO" id="GO:0005737">
    <property type="term" value="C:cytoplasm"/>
    <property type="evidence" value="ECO:0007669"/>
    <property type="project" value="TreeGrafter"/>
</dbReference>
<keyword evidence="6" id="KW-0460">Magnesium</keyword>
<dbReference type="InterPro" id="IPR027417">
    <property type="entry name" value="P-loop_NTPase"/>
</dbReference>
<dbReference type="PANTHER" id="PTHR10218">
    <property type="entry name" value="GTP-BINDING PROTEIN ALPHA SUBUNIT"/>
    <property type="match status" value="1"/>
</dbReference>
<feature type="binding site" evidence="5">
    <location>
        <begin position="439"/>
        <end position="442"/>
    </location>
    <ligand>
        <name>GTP</name>
        <dbReference type="ChEBI" id="CHEBI:37565"/>
    </ligand>
</feature>
<dbReference type="GO" id="GO:0005525">
    <property type="term" value="F:GTP binding"/>
    <property type="evidence" value="ECO:0007669"/>
    <property type="project" value="UniProtKB-KW"/>
</dbReference>
<feature type="compositionally biased region" description="Polar residues" evidence="7">
    <location>
        <begin position="214"/>
        <end position="224"/>
    </location>
</feature>
<sequence length="529" mass="59705">MPSKSAVLRPRSSSDPFTAALLPPPNETPEQRERRLQEEYEAIQRSNDIDEQLKRDGMALRKHKECVKVLLLGQSESGKSTTLKQFQLLHTPAAFHAERIAWRSVIYLNLLRSIRRILEALLPPTTDDNPDESMSSATSSSNSQFHYANRPGTPNAFSDAAQRHFERYAARLAPLVALETRLMRQLACPDDEEATHLDPALLPPYATPTPDPNSYGNGYGSSHHTLPRARSVGASTSKELALRPTSKWKQTFAIGGRIAVSGTKSEHTGEIRGWWEDPDDPVHVLHACADGEYGMVALWRDSEVRSALARRRVRMEESSGFYLDEIERITAKRYIPTDGDVLRARLKTLGVIEHTFTLKGHNGIEWKIYDVGGARNQRQTWAPYFDDVNAIIFLAPISAFDQVLAEDARVNRLEDSLLLWRSLAANKLLANVNIILFLNKCDLLRAKLNAGVLLRDHMISYGDRPNDYDSVSKYFRNKFGALHQSHRPNKERELYIHLTSVTDTRNTSKIIADVRDIILKANLKGSRLI</sequence>
<feature type="compositionally biased region" description="Low complexity" evidence="7">
    <location>
        <begin position="133"/>
        <end position="143"/>
    </location>
</feature>
<dbReference type="GO" id="GO:0046872">
    <property type="term" value="F:metal ion binding"/>
    <property type="evidence" value="ECO:0007669"/>
    <property type="project" value="UniProtKB-KW"/>
</dbReference>
<dbReference type="InterPro" id="IPR001019">
    <property type="entry name" value="Gprotein_alpha_su"/>
</dbReference>
<dbReference type="PANTHER" id="PTHR10218:SF360">
    <property type="entry name" value="GUANINE NUCLEOTIDE-BINDING PROTEIN SUBUNIT ALPHA HOMOLOG"/>
    <property type="match status" value="1"/>
</dbReference>
<keyword evidence="3 5" id="KW-0342">GTP-binding</keyword>
<protein>
    <submittedName>
        <fullName evidence="8">G-alpha-domain-containing protein</fullName>
    </submittedName>
</protein>